<gene>
    <name evidence="2" type="ORF">BO225_10805</name>
</gene>
<accession>A0A1U7NK40</accession>
<dbReference type="AlphaFoldDB" id="A0A1U7NK40"/>
<organism evidence="2 3">
    <name type="scientific">Dubosiella newyorkensis</name>
    <dbReference type="NCBI Taxonomy" id="1862672"/>
    <lineage>
        <taxon>Bacteria</taxon>
        <taxon>Bacillati</taxon>
        <taxon>Bacillota</taxon>
        <taxon>Erysipelotrichia</taxon>
        <taxon>Erysipelotrichales</taxon>
        <taxon>Erysipelotrichaceae</taxon>
        <taxon>Dubosiella</taxon>
    </lineage>
</organism>
<protein>
    <recommendedName>
        <fullName evidence="4">DUF308 domain-containing protein</fullName>
    </recommendedName>
</protein>
<evidence type="ECO:0008006" key="4">
    <source>
        <dbReference type="Google" id="ProtNLM"/>
    </source>
</evidence>
<sequence length="438" mass="50919">MKLLRKIELLVAIVFFIAGFSCLLAPRFNANILFYVCAAITTISSLVLWYQVFVKKRGITLFEAILISLFSLFLWLHHSIGYELVILIFSIYMGINAIGFGVQAILDFNDRSKTLWYDLLWTLIYMGLAIASYLQRSQDLDLIQYFVGFYLVMQGCQMILELFFFSKPQTSRFYSFRFWSALPVAIVSILPSIVLEKMLSFKANKHPIDFNEIKNDQKVNLRVFIHTGLSGDHRFGHMTLAHNGTMYSYGNYDKAEEKLFRTLGPGIFFSVNADEYINNCCIYEESTLFEYGLHLSPEQEEKLCKILQHVFASSYPWDCPLEVDLKKDPSLKVEPYLEDYSNRLWYRTHCHYRKFYGGEWKTYWILGTNCSLFATRILHSIDPAIHKSHGIVTPGEFWEYFEEAFQDPASNVIHKTWHSANEPSTLYPLQGKNSIQTI</sequence>
<dbReference type="EMBL" id="MPKA01000113">
    <property type="protein sequence ID" value="OLU44366.1"/>
    <property type="molecule type" value="Genomic_DNA"/>
</dbReference>
<evidence type="ECO:0000256" key="1">
    <source>
        <dbReference type="SAM" id="Phobius"/>
    </source>
</evidence>
<keyword evidence="3" id="KW-1185">Reference proteome</keyword>
<feature type="transmembrane region" description="Helical" evidence="1">
    <location>
        <begin position="7"/>
        <end position="26"/>
    </location>
</feature>
<feature type="transmembrane region" description="Helical" evidence="1">
    <location>
        <begin position="59"/>
        <end position="78"/>
    </location>
</feature>
<keyword evidence="1" id="KW-0472">Membrane</keyword>
<dbReference type="OrthoDB" id="1641596at2"/>
<keyword evidence="1" id="KW-0812">Transmembrane</keyword>
<feature type="transmembrane region" description="Helical" evidence="1">
    <location>
        <begin position="142"/>
        <end position="164"/>
    </location>
</feature>
<reference evidence="2 3" key="1">
    <citation type="submission" date="2016-11" db="EMBL/GenBank/DDBJ databases">
        <title>Description of two novel members of the family Erysipelotrichaceae: Ileibacterium lipovorans gen. nov., sp. nov. and Dubosiella newyorkensis, gen. nov., sp. nov.</title>
        <authorList>
            <person name="Cox L.M."/>
            <person name="Sohn J."/>
            <person name="Tyrrell K.L."/>
            <person name="Citron D.M."/>
            <person name="Lawson P.A."/>
            <person name="Patel N.B."/>
            <person name="Iizumi T."/>
            <person name="Perez-Perez G.I."/>
            <person name="Goldstein E.J."/>
            <person name="Blaser M.J."/>
        </authorList>
    </citation>
    <scope>NUCLEOTIDE SEQUENCE [LARGE SCALE GENOMIC DNA]</scope>
    <source>
        <strain evidence="2 3">NYU-BL-A4</strain>
    </source>
</reference>
<comment type="caution">
    <text evidence="2">The sequence shown here is derived from an EMBL/GenBank/DDBJ whole genome shotgun (WGS) entry which is preliminary data.</text>
</comment>
<name>A0A1U7NK40_9FIRM</name>
<dbReference type="GeneID" id="78276425"/>
<proteinExistence type="predicted"/>
<feature type="transmembrane region" description="Helical" evidence="1">
    <location>
        <begin position="115"/>
        <end position="136"/>
    </location>
</feature>
<evidence type="ECO:0000313" key="2">
    <source>
        <dbReference type="EMBL" id="OLU44366.1"/>
    </source>
</evidence>
<dbReference type="PROSITE" id="PS51257">
    <property type="entry name" value="PROKAR_LIPOPROTEIN"/>
    <property type="match status" value="1"/>
</dbReference>
<evidence type="ECO:0000313" key="3">
    <source>
        <dbReference type="Proteomes" id="UP000186705"/>
    </source>
</evidence>
<feature type="transmembrane region" description="Helical" evidence="1">
    <location>
        <begin position="176"/>
        <end position="195"/>
    </location>
</feature>
<keyword evidence="1" id="KW-1133">Transmembrane helix</keyword>
<feature type="transmembrane region" description="Helical" evidence="1">
    <location>
        <begin position="32"/>
        <end position="52"/>
    </location>
</feature>
<dbReference type="Proteomes" id="UP000186705">
    <property type="component" value="Unassembled WGS sequence"/>
</dbReference>
<dbReference type="STRING" id="1862672.BO225_10805"/>
<dbReference type="RefSeq" id="WP_076342255.1">
    <property type="nucleotide sequence ID" value="NZ_CAMNTW010000012.1"/>
</dbReference>
<feature type="transmembrane region" description="Helical" evidence="1">
    <location>
        <begin position="84"/>
        <end position="106"/>
    </location>
</feature>